<dbReference type="InterPro" id="IPR004616">
    <property type="entry name" value="Leu/Phe-tRNA_Trfase"/>
</dbReference>
<dbReference type="GO" id="GO:0030163">
    <property type="term" value="P:protein catabolic process"/>
    <property type="evidence" value="ECO:0007669"/>
    <property type="project" value="UniProtKB-UniRule"/>
</dbReference>
<dbReference type="InterPro" id="IPR042221">
    <property type="entry name" value="Leu/Phe-tRNA_Trfase_N"/>
</dbReference>
<dbReference type="Gene3D" id="3.40.630.70">
    <property type="entry name" value="Leucyl/phenylalanyl-tRNA-protein transferase, C-terminal domain"/>
    <property type="match status" value="1"/>
</dbReference>
<name>A0A5C5WG37_9BACT</name>
<feature type="compositionally biased region" description="Basic and acidic residues" evidence="5">
    <location>
        <begin position="7"/>
        <end position="21"/>
    </location>
</feature>
<comment type="similarity">
    <text evidence="4">Belongs to the L/F-transferase family.</text>
</comment>
<accession>A0A5C5WG37</accession>
<sequence>MASRARRPQESRYFPDPREAGEDGFVGVGGELDPDWLLDAYAHGIFPWPSSDEEPLLWWSLDPRAILPLDGLYISRRLGRSLRSGRYRVTANQDFAGVMRGCAEGPGRAGGTWITPAMRAAYQELHRLGSAHSVETWDDDRLVGGIYGVAIGGLFAGESMFHRSNDASKVALATLVAHLGQRGYRLLDVQQSTPHTARMGAVEIRRSEYLDRLAEAVQLPVSFGTLEITPEHWR</sequence>
<dbReference type="Pfam" id="PF03588">
    <property type="entry name" value="Leu_Phe_trans"/>
    <property type="match status" value="1"/>
</dbReference>
<dbReference type="Gene3D" id="3.30.70.3550">
    <property type="entry name" value="Leucyl/phenylalanyl-tRNA-protein transferase, N-terminal domain"/>
    <property type="match status" value="1"/>
</dbReference>
<dbReference type="PANTHER" id="PTHR30098">
    <property type="entry name" value="LEUCYL/PHENYLALANYL-TRNA--PROTEIN TRANSFERASE"/>
    <property type="match status" value="1"/>
</dbReference>
<dbReference type="SUPFAM" id="SSF55729">
    <property type="entry name" value="Acyl-CoA N-acyltransferases (Nat)"/>
    <property type="match status" value="1"/>
</dbReference>
<dbReference type="GO" id="GO:0005737">
    <property type="term" value="C:cytoplasm"/>
    <property type="evidence" value="ECO:0007669"/>
    <property type="project" value="UniProtKB-SubCell"/>
</dbReference>
<comment type="subcellular location">
    <subcellularLocation>
        <location evidence="4">Cytoplasm</location>
    </subcellularLocation>
</comment>
<reference evidence="6 7" key="1">
    <citation type="submission" date="2019-02" db="EMBL/GenBank/DDBJ databases">
        <title>Deep-cultivation of Planctomycetes and their phenomic and genomic characterization uncovers novel biology.</title>
        <authorList>
            <person name="Wiegand S."/>
            <person name="Jogler M."/>
            <person name="Boedeker C."/>
            <person name="Pinto D."/>
            <person name="Vollmers J."/>
            <person name="Rivas-Marin E."/>
            <person name="Kohn T."/>
            <person name="Peeters S.H."/>
            <person name="Heuer A."/>
            <person name="Rast P."/>
            <person name="Oberbeckmann S."/>
            <person name="Bunk B."/>
            <person name="Jeske O."/>
            <person name="Meyerdierks A."/>
            <person name="Storesund J.E."/>
            <person name="Kallscheuer N."/>
            <person name="Luecker S."/>
            <person name="Lage O.M."/>
            <person name="Pohl T."/>
            <person name="Merkel B.J."/>
            <person name="Hornburger P."/>
            <person name="Mueller R.-W."/>
            <person name="Bruemmer F."/>
            <person name="Labrenz M."/>
            <person name="Spormann A.M."/>
            <person name="Op Den Camp H."/>
            <person name="Overmann J."/>
            <person name="Amann R."/>
            <person name="Jetten M.S.M."/>
            <person name="Mascher T."/>
            <person name="Medema M.H."/>
            <person name="Devos D.P."/>
            <person name="Kaster A.-K."/>
            <person name="Ovreas L."/>
            <person name="Rohde M."/>
            <person name="Galperin M.Y."/>
            <person name="Jogler C."/>
        </authorList>
    </citation>
    <scope>NUCLEOTIDE SEQUENCE [LARGE SCALE GENOMIC DNA]</scope>
    <source>
        <strain evidence="6 7">Pla111</strain>
    </source>
</reference>
<gene>
    <name evidence="4 6" type="primary">aat</name>
    <name evidence="6" type="ORF">Pla111_05170</name>
</gene>
<feature type="region of interest" description="Disordered" evidence="5">
    <location>
        <begin position="1"/>
        <end position="22"/>
    </location>
</feature>
<evidence type="ECO:0000313" key="6">
    <source>
        <dbReference type="EMBL" id="TWT48742.1"/>
    </source>
</evidence>
<evidence type="ECO:0000256" key="1">
    <source>
        <dbReference type="ARBA" id="ARBA00022490"/>
    </source>
</evidence>
<evidence type="ECO:0000256" key="2">
    <source>
        <dbReference type="ARBA" id="ARBA00022679"/>
    </source>
</evidence>
<dbReference type="AlphaFoldDB" id="A0A5C5WG37"/>
<dbReference type="Proteomes" id="UP000318995">
    <property type="component" value="Unassembled WGS sequence"/>
</dbReference>
<dbReference type="EMBL" id="SJPH01000001">
    <property type="protein sequence ID" value="TWT48742.1"/>
    <property type="molecule type" value="Genomic_DNA"/>
</dbReference>
<dbReference type="OrthoDB" id="9815825at2"/>
<dbReference type="EC" id="2.3.2.6" evidence="4"/>
<protein>
    <recommendedName>
        <fullName evidence="4">Leucyl/phenylalanyl-tRNA--protein transferase</fullName>
        <ecNumber evidence="4">2.3.2.6</ecNumber>
    </recommendedName>
    <alternativeName>
        <fullName evidence="4">L/F-transferase</fullName>
    </alternativeName>
    <alternativeName>
        <fullName evidence="4">Leucyltransferase</fullName>
    </alternativeName>
    <alternativeName>
        <fullName evidence="4">Phenyalanyltransferase</fullName>
    </alternativeName>
</protein>
<keyword evidence="3 4" id="KW-0012">Acyltransferase</keyword>
<dbReference type="HAMAP" id="MF_00688">
    <property type="entry name" value="Leu_Phe_trans"/>
    <property type="match status" value="1"/>
</dbReference>
<evidence type="ECO:0000256" key="5">
    <source>
        <dbReference type="SAM" id="MobiDB-lite"/>
    </source>
</evidence>
<dbReference type="InterPro" id="IPR042203">
    <property type="entry name" value="Leu/Phe-tRNA_Trfase_C"/>
</dbReference>
<keyword evidence="1 4" id="KW-0963">Cytoplasm</keyword>
<comment type="catalytic activity">
    <reaction evidence="4">
        <text>N-terminal L-arginyl-[protein] + L-leucyl-tRNA(Leu) = N-terminal L-leucyl-L-arginyl-[protein] + tRNA(Leu) + H(+)</text>
        <dbReference type="Rhea" id="RHEA:50416"/>
        <dbReference type="Rhea" id="RHEA-COMP:9613"/>
        <dbReference type="Rhea" id="RHEA-COMP:9622"/>
        <dbReference type="Rhea" id="RHEA-COMP:12672"/>
        <dbReference type="Rhea" id="RHEA-COMP:12673"/>
        <dbReference type="ChEBI" id="CHEBI:15378"/>
        <dbReference type="ChEBI" id="CHEBI:64719"/>
        <dbReference type="ChEBI" id="CHEBI:78442"/>
        <dbReference type="ChEBI" id="CHEBI:78494"/>
        <dbReference type="ChEBI" id="CHEBI:133044"/>
        <dbReference type="EC" id="2.3.2.6"/>
    </reaction>
</comment>
<proteinExistence type="inferred from homology"/>
<dbReference type="PANTHER" id="PTHR30098:SF2">
    <property type="entry name" value="LEUCYL_PHENYLALANYL-TRNA--PROTEIN TRANSFERASE"/>
    <property type="match status" value="1"/>
</dbReference>
<dbReference type="GO" id="GO:0008914">
    <property type="term" value="F:leucyl-tRNA--protein transferase activity"/>
    <property type="evidence" value="ECO:0007669"/>
    <property type="project" value="UniProtKB-UniRule"/>
</dbReference>
<comment type="function">
    <text evidence="4">Functions in the N-end rule pathway of protein degradation where it conjugates Leu, Phe and, less efficiently, Met from aminoacyl-tRNAs to the N-termini of proteins containing an N-terminal arginine or lysine.</text>
</comment>
<keyword evidence="2 4" id="KW-0808">Transferase</keyword>
<dbReference type="InterPro" id="IPR016181">
    <property type="entry name" value="Acyl_CoA_acyltransferase"/>
</dbReference>
<organism evidence="6 7">
    <name type="scientific">Botrimarina hoheduenensis</name>
    <dbReference type="NCBI Taxonomy" id="2528000"/>
    <lineage>
        <taxon>Bacteria</taxon>
        <taxon>Pseudomonadati</taxon>
        <taxon>Planctomycetota</taxon>
        <taxon>Planctomycetia</taxon>
        <taxon>Pirellulales</taxon>
        <taxon>Lacipirellulaceae</taxon>
        <taxon>Botrimarina</taxon>
    </lineage>
</organism>
<comment type="catalytic activity">
    <reaction evidence="4">
        <text>L-phenylalanyl-tRNA(Phe) + an N-terminal L-alpha-aminoacyl-[protein] = an N-terminal L-phenylalanyl-L-alpha-aminoacyl-[protein] + tRNA(Phe)</text>
        <dbReference type="Rhea" id="RHEA:43632"/>
        <dbReference type="Rhea" id="RHEA-COMP:9668"/>
        <dbReference type="Rhea" id="RHEA-COMP:9699"/>
        <dbReference type="Rhea" id="RHEA-COMP:10636"/>
        <dbReference type="Rhea" id="RHEA-COMP:10637"/>
        <dbReference type="ChEBI" id="CHEBI:78442"/>
        <dbReference type="ChEBI" id="CHEBI:78531"/>
        <dbReference type="ChEBI" id="CHEBI:78597"/>
        <dbReference type="ChEBI" id="CHEBI:83561"/>
        <dbReference type="EC" id="2.3.2.6"/>
    </reaction>
</comment>
<evidence type="ECO:0000313" key="7">
    <source>
        <dbReference type="Proteomes" id="UP000318995"/>
    </source>
</evidence>
<comment type="catalytic activity">
    <reaction evidence="4">
        <text>N-terminal L-lysyl-[protein] + L-leucyl-tRNA(Leu) = N-terminal L-leucyl-L-lysyl-[protein] + tRNA(Leu) + H(+)</text>
        <dbReference type="Rhea" id="RHEA:12340"/>
        <dbReference type="Rhea" id="RHEA-COMP:9613"/>
        <dbReference type="Rhea" id="RHEA-COMP:9622"/>
        <dbReference type="Rhea" id="RHEA-COMP:12670"/>
        <dbReference type="Rhea" id="RHEA-COMP:12671"/>
        <dbReference type="ChEBI" id="CHEBI:15378"/>
        <dbReference type="ChEBI" id="CHEBI:65249"/>
        <dbReference type="ChEBI" id="CHEBI:78442"/>
        <dbReference type="ChEBI" id="CHEBI:78494"/>
        <dbReference type="ChEBI" id="CHEBI:133043"/>
        <dbReference type="EC" id="2.3.2.6"/>
    </reaction>
</comment>
<dbReference type="NCBIfam" id="TIGR00667">
    <property type="entry name" value="aat"/>
    <property type="match status" value="1"/>
</dbReference>
<keyword evidence="7" id="KW-1185">Reference proteome</keyword>
<dbReference type="RefSeq" id="WP_146571033.1">
    <property type="nucleotide sequence ID" value="NZ_SJPH01000001.1"/>
</dbReference>
<dbReference type="FunFam" id="3.40.630.70:FF:000001">
    <property type="entry name" value="Leucyl/phenylalanyl-tRNA--protein transferase"/>
    <property type="match status" value="1"/>
</dbReference>
<evidence type="ECO:0000256" key="4">
    <source>
        <dbReference type="HAMAP-Rule" id="MF_00688"/>
    </source>
</evidence>
<comment type="caution">
    <text evidence="6">The sequence shown here is derived from an EMBL/GenBank/DDBJ whole genome shotgun (WGS) entry which is preliminary data.</text>
</comment>
<evidence type="ECO:0000256" key="3">
    <source>
        <dbReference type="ARBA" id="ARBA00023315"/>
    </source>
</evidence>